<organism evidence="3 4">
    <name type="scientific">Fretibacterium fastidiosum</name>
    <dbReference type="NCBI Taxonomy" id="651822"/>
    <lineage>
        <taxon>Bacteria</taxon>
        <taxon>Thermotogati</taxon>
        <taxon>Synergistota</taxon>
        <taxon>Synergistia</taxon>
        <taxon>Synergistales</taxon>
        <taxon>Aminobacteriaceae</taxon>
        <taxon>Fretibacterium</taxon>
    </lineage>
</organism>
<reference evidence="4" key="1">
    <citation type="submission" date="2010-03" db="EMBL/GenBank/DDBJ databases">
        <title>The genome sequence of Synergistetes sp. SGP1.</title>
        <authorList>
            <consortium name="metaHIT consortium -- http://www.metahit.eu/"/>
            <person name="Pajon A."/>
            <person name="Turner K."/>
            <person name="Parkhill J."/>
            <person name="Wade W."/>
            <person name="Vartoukian S."/>
        </authorList>
    </citation>
    <scope>NUCLEOTIDE SEQUENCE [LARGE SCALE GENOMIC DNA]</scope>
    <source>
        <strain evidence="4">SGP1</strain>
    </source>
</reference>
<gene>
    <name evidence="3" type="ORF">SY1_03260</name>
</gene>
<dbReference type="KEGG" id="sbr:SY1_03260"/>
<protein>
    <recommendedName>
        <fullName evidence="2">TNT domain-containing protein</fullName>
    </recommendedName>
</protein>
<dbReference type="AlphaFoldDB" id="A0AB94IVP1"/>
<feature type="domain" description="TNT" evidence="2">
    <location>
        <begin position="172"/>
        <end position="237"/>
    </location>
</feature>
<evidence type="ECO:0000259" key="2">
    <source>
        <dbReference type="Pfam" id="PF14021"/>
    </source>
</evidence>
<proteinExistence type="predicted"/>
<name>A0AB94IVP1_9BACT</name>
<dbReference type="InterPro" id="IPR025331">
    <property type="entry name" value="TNT"/>
</dbReference>
<feature type="compositionally biased region" description="Acidic residues" evidence="1">
    <location>
        <begin position="76"/>
        <end position="119"/>
    </location>
</feature>
<dbReference type="Pfam" id="PF14021">
    <property type="entry name" value="TNT"/>
    <property type="match status" value="1"/>
</dbReference>
<evidence type="ECO:0000313" key="3">
    <source>
        <dbReference type="EMBL" id="CBL27822.1"/>
    </source>
</evidence>
<dbReference type="EMBL" id="FP929056">
    <property type="protein sequence ID" value="CBL27822.1"/>
    <property type="molecule type" value="Genomic_DNA"/>
</dbReference>
<sequence length="264" mass="29349">MGDGNDLGFTKNIESTENIGNIESTENTLSESVELSEGAGLERSADLDAPPQDIAEDTELPDAPDAGPDGSYGLTDLEEDTSADFENLNESDASEACPDEIPEDGDTDTEENPSLEAEFEEQRRADDAIRETLRDDIREDPEFIDANGDLIWAPNGGFVENPETVAVQPGSVVLQRWGNESGHHFTEFGTPYEKVSLPWKETEPRYFEILRPLEDVARGTVAPWFRQPGGGIQYRTELREFEMTRGASPYLREISFDEALKLKR</sequence>
<dbReference type="Proteomes" id="UP000008957">
    <property type="component" value="Chromosome"/>
</dbReference>
<feature type="region of interest" description="Disordered" evidence="1">
    <location>
        <begin position="1"/>
        <end position="126"/>
    </location>
</feature>
<evidence type="ECO:0000313" key="4">
    <source>
        <dbReference type="Proteomes" id="UP000008957"/>
    </source>
</evidence>
<evidence type="ECO:0000256" key="1">
    <source>
        <dbReference type="SAM" id="MobiDB-lite"/>
    </source>
</evidence>
<reference evidence="3 4" key="2">
    <citation type="submission" date="2010-03" db="EMBL/GenBank/DDBJ databases">
        <authorList>
            <person name="Pajon A."/>
        </authorList>
    </citation>
    <scope>NUCLEOTIDE SEQUENCE [LARGE SCALE GENOMIC DNA]</scope>
    <source>
        <strain evidence="3 4">SGP1</strain>
    </source>
</reference>
<dbReference type="RefSeq" id="WP_015555969.1">
    <property type="nucleotide sequence ID" value="NC_021038.1"/>
</dbReference>
<accession>A0AB94IVP1</accession>
<feature type="compositionally biased region" description="Polar residues" evidence="1">
    <location>
        <begin position="12"/>
        <end position="33"/>
    </location>
</feature>
<dbReference type="GO" id="GO:0050135">
    <property type="term" value="F:NADP+ nucleosidase activity"/>
    <property type="evidence" value="ECO:0007669"/>
    <property type="project" value="InterPro"/>
</dbReference>
<keyword evidence="4" id="KW-1185">Reference proteome</keyword>